<organism evidence="2 3">
    <name type="scientific">Anopheles farauti</name>
    <dbReference type="NCBI Taxonomy" id="69004"/>
    <lineage>
        <taxon>Eukaryota</taxon>
        <taxon>Metazoa</taxon>
        <taxon>Ecdysozoa</taxon>
        <taxon>Arthropoda</taxon>
        <taxon>Hexapoda</taxon>
        <taxon>Insecta</taxon>
        <taxon>Pterygota</taxon>
        <taxon>Neoptera</taxon>
        <taxon>Endopterygota</taxon>
        <taxon>Diptera</taxon>
        <taxon>Nematocera</taxon>
        <taxon>Culicoidea</taxon>
        <taxon>Culicidae</taxon>
        <taxon>Anophelinae</taxon>
        <taxon>Anopheles</taxon>
    </lineage>
</organism>
<dbReference type="Proteomes" id="UP000075886">
    <property type="component" value="Unassembled WGS sequence"/>
</dbReference>
<dbReference type="EnsemblMetazoa" id="AFAF012634-RA">
    <property type="protein sequence ID" value="AFAF012634-PA"/>
    <property type="gene ID" value="AFAF012634"/>
</dbReference>
<reference evidence="3" key="1">
    <citation type="submission" date="2014-01" db="EMBL/GenBank/DDBJ databases">
        <title>The Genome Sequence of Anopheles farauti FAR1 (V2).</title>
        <authorList>
            <consortium name="The Broad Institute Genomics Platform"/>
            <person name="Neafsey D.E."/>
            <person name="Besansky N."/>
            <person name="Howell P."/>
            <person name="Walton C."/>
            <person name="Young S.K."/>
            <person name="Zeng Q."/>
            <person name="Gargeya S."/>
            <person name="Fitzgerald M."/>
            <person name="Haas B."/>
            <person name="Abouelleil A."/>
            <person name="Allen A.W."/>
            <person name="Alvarado L."/>
            <person name="Arachchi H.M."/>
            <person name="Berlin A.M."/>
            <person name="Chapman S.B."/>
            <person name="Gainer-Dewar J."/>
            <person name="Goldberg J."/>
            <person name="Griggs A."/>
            <person name="Gujja S."/>
            <person name="Hansen M."/>
            <person name="Howarth C."/>
            <person name="Imamovic A."/>
            <person name="Ireland A."/>
            <person name="Larimer J."/>
            <person name="McCowan C."/>
            <person name="Murphy C."/>
            <person name="Pearson M."/>
            <person name="Poon T.W."/>
            <person name="Priest M."/>
            <person name="Roberts A."/>
            <person name="Saif S."/>
            <person name="Shea T."/>
            <person name="Sisk P."/>
            <person name="Sykes S."/>
            <person name="Wortman J."/>
            <person name="Nusbaum C."/>
            <person name="Birren B."/>
        </authorList>
    </citation>
    <scope>NUCLEOTIDE SEQUENCE [LARGE SCALE GENOMIC DNA]</scope>
    <source>
        <strain evidence="3">FAR1</strain>
    </source>
</reference>
<sequence>MAVGWIVQLVTLLPDAEHDRTQPDRQHHDQLRQVEGEKLALVLAQPVVDAQPEHEYTAQERRLQQCVDHPRQPVVGDEDERKDGICSNVLLNSSNSGSRSESHFCSIDQSAIGYLRSVWANQHVMMNVNSTKMNRNQISICVKAGLYDLRKNCTPVELHRDDVVRVVEEADVEDGKLVALLVAARQVPGAVLPVGATIVRPTVHRHRFVVRVQALDQHVHVELLVHHLVVRVVRRQLRDDPQLLRVGRQERRVHHERTARQVRAGKFLRQAAPVRLQRASAHLAHHRDGRPGQPDEDAEPEAGEERQKDGRELALVHRVQAHMDGPLAAVVMVGRGDVLVKLAEQVAKLGETLAQPETHPGGRNVAIDEQLLVEVRRYGVYRCQQRKCVMLLLLLLLLGGRKPMRR</sequence>
<protein>
    <submittedName>
        <fullName evidence="2">Uncharacterized protein</fullName>
    </submittedName>
</protein>
<evidence type="ECO:0000313" key="3">
    <source>
        <dbReference type="Proteomes" id="UP000075886"/>
    </source>
</evidence>
<evidence type="ECO:0000313" key="2">
    <source>
        <dbReference type="EnsemblMetazoa" id="AFAF012634-PA"/>
    </source>
</evidence>
<dbReference type="VEuPathDB" id="VectorBase:AFAF012634"/>
<proteinExistence type="predicted"/>
<accession>A0A182QLJ4</accession>
<keyword evidence="3" id="KW-1185">Reference proteome</keyword>
<dbReference type="AlphaFoldDB" id="A0A182QLJ4"/>
<feature type="region of interest" description="Disordered" evidence="1">
    <location>
        <begin position="280"/>
        <end position="308"/>
    </location>
</feature>
<dbReference type="EMBL" id="AXCN02001293">
    <property type="status" value="NOT_ANNOTATED_CDS"/>
    <property type="molecule type" value="Genomic_DNA"/>
</dbReference>
<reference evidence="2" key="2">
    <citation type="submission" date="2020-05" db="UniProtKB">
        <authorList>
            <consortium name="EnsemblMetazoa"/>
        </authorList>
    </citation>
    <scope>IDENTIFICATION</scope>
    <source>
        <strain evidence="2">FAR1</strain>
    </source>
</reference>
<name>A0A182QLJ4_9DIPT</name>
<evidence type="ECO:0000256" key="1">
    <source>
        <dbReference type="SAM" id="MobiDB-lite"/>
    </source>
</evidence>